<protein>
    <submittedName>
        <fullName evidence="3">Uncharacterized protein</fullName>
    </submittedName>
</protein>
<evidence type="ECO:0000256" key="1">
    <source>
        <dbReference type="SAM" id="MobiDB-lite"/>
    </source>
</evidence>
<comment type="caution">
    <text evidence="3">The sequence shown here is derived from an EMBL/GenBank/DDBJ whole genome shotgun (WGS) entry which is preliminary data.</text>
</comment>
<dbReference type="RefSeq" id="WP_374836219.1">
    <property type="nucleotide sequence ID" value="NZ_JBHEEW010000002.1"/>
</dbReference>
<keyword evidence="4" id="KW-1185">Reference proteome</keyword>
<proteinExistence type="predicted"/>
<gene>
    <name evidence="3" type="ORF">ACFQ33_19375</name>
</gene>
<accession>A0ABW3Z1K2</accession>
<dbReference type="Proteomes" id="UP001597173">
    <property type="component" value="Unassembled WGS sequence"/>
</dbReference>
<name>A0ABW3Z1K2_MYCRA</name>
<keyword evidence="2" id="KW-0812">Transmembrane</keyword>
<feature type="transmembrane region" description="Helical" evidence="2">
    <location>
        <begin position="29"/>
        <end position="54"/>
    </location>
</feature>
<feature type="region of interest" description="Disordered" evidence="1">
    <location>
        <begin position="1"/>
        <end position="23"/>
    </location>
</feature>
<organism evidence="3 4">
    <name type="scientific">Mycoplana ramosa</name>
    <name type="common">Mycoplana bullata</name>
    <dbReference type="NCBI Taxonomy" id="40837"/>
    <lineage>
        <taxon>Bacteria</taxon>
        <taxon>Pseudomonadati</taxon>
        <taxon>Pseudomonadota</taxon>
        <taxon>Alphaproteobacteria</taxon>
        <taxon>Hyphomicrobiales</taxon>
        <taxon>Rhizobiaceae</taxon>
        <taxon>Mycoplana</taxon>
    </lineage>
</organism>
<evidence type="ECO:0000256" key="2">
    <source>
        <dbReference type="SAM" id="Phobius"/>
    </source>
</evidence>
<keyword evidence="2" id="KW-0472">Membrane</keyword>
<evidence type="ECO:0000313" key="3">
    <source>
        <dbReference type="EMBL" id="MFD1330054.1"/>
    </source>
</evidence>
<keyword evidence="2" id="KW-1133">Transmembrane helix</keyword>
<reference evidence="4" key="1">
    <citation type="journal article" date="2019" name="Int. J. Syst. Evol. Microbiol.">
        <title>The Global Catalogue of Microorganisms (GCM) 10K type strain sequencing project: providing services to taxonomists for standard genome sequencing and annotation.</title>
        <authorList>
            <consortium name="The Broad Institute Genomics Platform"/>
            <consortium name="The Broad Institute Genome Sequencing Center for Infectious Disease"/>
            <person name="Wu L."/>
            <person name="Ma J."/>
        </authorList>
    </citation>
    <scope>NUCLEOTIDE SEQUENCE [LARGE SCALE GENOMIC DNA]</scope>
    <source>
        <strain evidence="4">CCUG 55609</strain>
    </source>
</reference>
<sequence length="55" mass="5863">MGNANAVGKPGFGHKREAQPARPDRTHRWALDGIVCNMVAAAAFLFVVALVFGLI</sequence>
<evidence type="ECO:0000313" key="4">
    <source>
        <dbReference type="Proteomes" id="UP001597173"/>
    </source>
</evidence>
<feature type="compositionally biased region" description="Basic and acidic residues" evidence="1">
    <location>
        <begin position="14"/>
        <end position="23"/>
    </location>
</feature>
<dbReference type="EMBL" id="JBHTNF010000017">
    <property type="protein sequence ID" value="MFD1330054.1"/>
    <property type="molecule type" value="Genomic_DNA"/>
</dbReference>